<dbReference type="GO" id="GO:0034274">
    <property type="term" value="C:Atg12-Atg5-Atg16 complex"/>
    <property type="evidence" value="ECO:0007669"/>
    <property type="project" value="TreeGrafter"/>
</dbReference>
<keyword evidence="1 4" id="KW-1017">Isopeptide bond</keyword>
<evidence type="ECO:0000313" key="6">
    <source>
        <dbReference type="Proteomes" id="UP000591131"/>
    </source>
</evidence>
<comment type="similarity">
    <text evidence="4">Belongs to the ATG12 family.</text>
</comment>
<dbReference type="CDD" id="cd01612">
    <property type="entry name" value="Ubl_ATG12"/>
    <property type="match status" value="1"/>
</dbReference>
<reference evidence="5 6" key="1">
    <citation type="submission" date="2020-04" db="EMBL/GenBank/DDBJ databases">
        <title>Perkinsus chesapeaki whole genome sequence.</title>
        <authorList>
            <person name="Bogema D.R."/>
        </authorList>
    </citation>
    <scope>NUCLEOTIDE SEQUENCE [LARGE SCALE GENOMIC DNA]</scope>
    <source>
        <strain evidence="5">ATCC PRA-425</strain>
    </source>
</reference>
<dbReference type="SUPFAM" id="SSF54236">
    <property type="entry name" value="Ubiquitin-like"/>
    <property type="match status" value="1"/>
</dbReference>
<dbReference type="GO" id="GO:0019776">
    <property type="term" value="F:Atg8-family ligase activity"/>
    <property type="evidence" value="ECO:0007669"/>
    <property type="project" value="TreeGrafter"/>
</dbReference>
<dbReference type="AlphaFoldDB" id="A0A7J6LZL6"/>
<keyword evidence="6" id="KW-1185">Reference proteome</keyword>
<dbReference type="GO" id="GO:0034045">
    <property type="term" value="C:phagophore assembly site membrane"/>
    <property type="evidence" value="ECO:0007669"/>
    <property type="project" value="TreeGrafter"/>
</dbReference>
<gene>
    <name evidence="5" type="ORF">FOL47_004977</name>
</gene>
<dbReference type="Proteomes" id="UP000591131">
    <property type="component" value="Unassembled WGS sequence"/>
</dbReference>
<evidence type="ECO:0000256" key="2">
    <source>
        <dbReference type="ARBA" id="ARBA00022786"/>
    </source>
</evidence>
<evidence type="ECO:0000313" key="5">
    <source>
        <dbReference type="EMBL" id="KAF4664742.1"/>
    </source>
</evidence>
<dbReference type="GO" id="GO:0000045">
    <property type="term" value="P:autophagosome assembly"/>
    <property type="evidence" value="ECO:0007669"/>
    <property type="project" value="InterPro"/>
</dbReference>
<evidence type="ECO:0000256" key="1">
    <source>
        <dbReference type="ARBA" id="ARBA00022499"/>
    </source>
</evidence>
<dbReference type="Pfam" id="PF04110">
    <property type="entry name" value="APG12"/>
    <property type="match status" value="1"/>
</dbReference>
<evidence type="ECO:0000256" key="3">
    <source>
        <dbReference type="ARBA" id="ARBA00023006"/>
    </source>
</evidence>
<dbReference type="EMBL" id="JAAPAO010000280">
    <property type="protein sequence ID" value="KAF4664742.1"/>
    <property type="molecule type" value="Genomic_DNA"/>
</dbReference>
<proteinExistence type="inferred from homology"/>
<dbReference type="GO" id="GO:0000421">
    <property type="term" value="C:autophagosome membrane"/>
    <property type="evidence" value="ECO:0007669"/>
    <property type="project" value="TreeGrafter"/>
</dbReference>
<evidence type="ECO:0000256" key="4">
    <source>
        <dbReference type="RuleBase" id="RU361201"/>
    </source>
</evidence>
<dbReference type="PANTHER" id="PTHR13385:SF0">
    <property type="entry name" value="UBIQUITIN-LIKE PROTEIN ATG12"/>
    <property type="match status" value="1"/>
</dbReference>
<comment type="subunit">
    <text evidence="4">Forms a conjugate with ATG5.</text>
</comment>
<dbReference type="InterPro" id="IPR007242">
    <property type="entry name" value="Atg12"/>
</dbReference>
<name>A0A7J6LZL6_PERCH</name>
<dbReference type="InterPro" id="IPR029071">
    <property type="entry name" value="Ubiquitin-like_domsf"/>
</dbReference>
<dbReference type="GO" id="GO:0000422">
    <property type="term" value="P:autophagy of mitochondrion"/>
    <property type="evidence" value="ECO:0007669"/>
    <property type="project" value="TreeGrafter"/>
</dbReference>
<comment type="caution">
    <text evidence="5">The sequence shown here is derived from an EMBL/GenBank/DDBJ whole genome shotgun (WGS) entry which is preliminary data.</text>
</comment>
<organism evidence="5 6">
    <name type="scientific">Perkinsus chesapeaki</name>
    <name type="common">Clam parasite</name>
    <name type="synonym">Perkinsus andrewsi</name>
    <dbReference type="NCBI Taxonomy" id="330153"/>
    <lineage>
        <taxon>Eukaryota</taxon>
        <taxon>Sar</taxon>
        <taxon>Alveolata</taxon>
        <taxon>Perkinsozoa</taxon>
        <taxon>Perkinsea</taxon>
        <taxon>Perkinsida</taxon>
        <taxon>Perkinsidae</taxon>
        <taxon>Perkinsus</taxon>
    </lineage>
</organism>
<sequence>MDTATGASSSTPRSDPFVSFRDFKVTVQLYPIGNAPPLKQCKFAMAGEMPVRVLMNFLEGAVSHSGVDTSDPARSQVYVYVNNFFYPTADQIMADLCREFGRVDRDADGTIKGGVLKLHYSVGPAYA</sequence>
<dbReference type="Gene3D" id="3.10.20.90">
    <property type="entry name" value="Phosphatidylinositol 3-kinase Catalytic Subunit, Chain A, domain 1"/>
    <property type="match status" value="1"/>
</dbReference>
<dbReference type="GO" id="GO:0034727">
    <property type="term" value="P:piecemeal microautophagy of the nucleus"/>
    <property type="evidence" value="ECO:0007669"/>
    <property type="project" value="TreeGrafter"/>
</dbReference>
<dbReference type="GO" id="GO:0061723">
    <property type="term" value="P:glycophagy"/>
    <property type="evidence" value="ECO:0007669"/>
    <property type="project" value="TreeGrafter"/>
</dbReference>
<accession>A0A7J6LZL6</accession>
<dbReference type="PANTHER" id="PTHR13385">
    <property type="entry name" value="AUTOPHAGY PROTEIN 12"/>
    <property type="match status" value="1"/>
</dbReference>
<protein>
    <recommendedName>
        <fullName evidence="4">Ubiquitin-like protein ATG12</fullName>
    </recommendedName>
</protein>
<keyword evidence="3 4" id="KW-0072">Autophagy</keyword>
<dbReference type="OrthoDB" id="10003551at2759"/>
<dbReference type="GO" id="GO:0097352">
    <property type="term" value="P:autophagosome maturation"/>
    <property type="evidence" value="ECO:0007669"/>
    <property type="project" value="TreeGrafter"/>
</dbReference>
<keyword evidence="2 4" id="KW-0833">Ubl conjugation pathway</keyword>